<accession>A0ABQ3ZHE0</accession>
<proteinExistence type="predicted"/>
<sequence>MARKVPKSRGWRGWDTGVRATVLGTVAGILSLLVAFVAWQWPKSPPGPGATDAGAAPSAAHETAAGPGPSSAPQSPSGPAPAASAEYLNGFAAESGGAFLVAVPRPVRGKDGWTDRPIAISCPSNQTGDQEHSVTYLLKGRYVEFRADVRPYYPPDADERSATYVTALTGTRQRDGEVVTAEAGAQQRATAAQSQQLTATVDDAEKLTLRVQCGDPNGTVVLTGAVLIPAD</sequence>
<name>A0ABQ3ZHE0_9ACTN</name>
<evidence type="ECO:0000256" key="2">
    <source>
        <dbReference type="SAM" id="Phobius"/>
    </source>
</evidence>
<dbReference type="RefSeq" id="WP_203835182.1">
    <property type="nucleotide sequence ID" value="NZ_BAAATV010000004.1"/>
</dbReference>
<evidence type="ECO:0000313" key="3">
    <source>
        <dbReference type="EMBL" id="GIE17903.1"/>
    </source>
</evidence>
<gene>
    <name evidence="3" type="ORF">Ahu01nite_010050</name>
</gene>
<dbReference type="Proteomes" id="UP000603200">
    <property type="component" value="Unassembled WGS sequence"/>
</dbReference>
<feature type="compositionally biased region" description="Low complexity" evidence="1">
    <location>
        <begin position="49"/>
        <end position="83"/>
    </location>
</feature>
<evidence type="ECO:0000313" key="4">
    <source>
        <dbReference type="Proteomes" id="UP000603200"/>
    </source>
</evidence>
<reference evidence="3 4" key="1">
    <citation type="submission" date="2021-01" db="EMBL/GenBank/DDBJ databases">
        <title>Whole genome shotgun sequence of Actinoplanes humidus NBRC 14915.</title>
        <authorList>
            <person name="Komaki H."/>
            <person name="Tamura T."/>
        </authorList>
    </citation>
    <scope>NUCLEOTIDE SEQUENCE [LARGE SCALE GENOMIC DNA]</scope>
    <source>
        <strain evidence="3 4">NBRC 14915</strain>
    </source>
</reference>
<evidence type="ECO:0008006" key="5">
    <source>
        <dbReference type="Google" id="ProtNLM"/>
    </source>
</evidence>
<comment type="caution">
    <text evidence="3">The sequence shown here is derived from an EMBL/GenBank/DDBJ whole genome shotgun (WGS) entry which is preliminary data.</text>
</comment>
<keyword evidence="2" id="KW-0472">Membrane</keyword>
<dbReference type="EMBL" id="BOMN01000013">
    <property type="protein sequence ID" value="GIE17903.1"/>
    <property type="molecule type" value="Genomic_DNA"/>
</dbReference>
<evidence type="ECO:0000256" key="1">
    <source>
        <dbReference type="SAM" id="MobiDB-lite"/>
    </source>
</evidence>
<keyword evidence="2" id="KW-1133">Transmembrane helix</keyword>
<protein>
    <recommendedName>
        <fullName evidence="5">NPCBM/NEW2 domain-containing protein</fullName>
    </recommendedName>
</protein>
<keyword evidence="4" id="KW-1185">Reference proteome</keyword>
<keyword evidence="2" id="KW-0812">Transmembrane</keyword>
<feature type="transmembrane region" description="Helical" evidence="2">
    <location>
        <begin position="20"/>
        <end position="41"/>
    </location>
</feature>
<feature type="region of interest" description="Disordered" evidence="1">
    <location>
        <begin position="46"/>
        <end position="83"/>
    </location>
</feature>
<organism evidence="3 4">
    <name type="scientific">Winogradskya humida</name>
    <dbReference type="NCBI Taxonomy" id="113566"/>
    <lineage>
        <taxon>Bacteria</taxon>
        <taxon>Bacillati</taxon>
        <taxon>Actinomycetota</taxon>
        <taxon>Actinomycetes</taxon>
        <taxon>Micromonosporales</taxon>
        <taxon>Micromonosporaceae</taxon>
        <taxon>Winogradskya</taxon>
    </lineage>
</organism>